<reference evidence="2 3" key="1">
    <citation type="journal article" date="2015" name="Fungal Genet. Biol.">
        <title>Evolution of novel wood decay mechanisms in Agaricales revealed by the genome sequences of Fistulina hepatica and Cylindrobasidium torrendii.</title>
        <authorList>
            <person name="Floudas D."/>
            <person name="Held B.W."/>
            <person name="Riley R."/>
            <person name="Nagy L.G."/>
            <person name="Koehler G."/>
            <person name="Ransdell A.S."/>
            <person name="Younus H."/>
            <person name="Chow J."/>
            <person name="Chiniquy J."/>
            <person name="Lipzen A."/>
            <person name="Tritt A."/>
            <person name="Sun H."/>
            <person name="Haridas S."/>
            <person name="LaButti K."/>
            <person name="Ohm R.A."/>
            <person name="Kues U."/>
            <person name="Blanchette R.A."/>
            <person name="Grigoriev I.V."/>
            <person name="Minto R.E."/>
            <person name="Hibbett D.S."/>
        </authorList>
    </citation>
    <scope>NUCLEOTIDE SEQUENCE [LARGE SCALE GENOMIC DNA]</scope>
    <source>
        <strain evidence="2 3">FP15055 ss-10</strain>
    </source>
</reference>
<keyword evidence="1" id="KW-0732">Signal</keyword>
<sequence length="354" mass="36910">MFLPSVLLSFTALAIAAPSASERRANLVPKINPSTIPLSGTSGQGGAYPRLASLADGSLLGTYTATVTGGDKQLVVTKSTDGGKSFFQLGSIATQPGDLDNAFLLQLSDGTVVGSARNHDNDYYRITAYKSTNQGKDWVWLSDVEVRKKAAPGAPLNGLWEPFFRQAHDGSLQIYYAAENSDVDQDILMRTSYDGGATWSGTTTVAGATTTGRDGMPGCSDFNDGSGTKLMCVFETTEGLGRMNVKSVVSTDDGKNWGYRSQVYASAEGTHGAVAAPQLVTTTGGALVASVMTNEDNGSSTEVFKILTSPPTVSGSWGNKATVMTGAWPGLFALTDGTVMGCAGNAECHSISFS</sequence>
<proteinExistence type="predicted"/>
<evidence type="ECO:0000256" key="1">
    <source>
        <dbReference type="SAM" id="SignalP"/>
    </source>
</evidence>
<dbReference type="STRING" id="1314674.A0A0D7AYC1"/>
<dbReference type="SUPFAM" id="SSF50939">
    <property type="entry name" value="Sialidases"/>
    <property type="match status" value="1"/>
</dbReference>
<keyword evidence="3" id="KW-1185">Reference proteome</keyword>
<dbReference type="AlphaFoldDB" id="A0A0D7AYC1"/>
<feature type="signal peptide" evidence="1">
    <location>
        <begin position="1"/>
        <end position="16"/>
    </location>
</feature>
<dbReference type="Gene3D" id="2.120.10.10">
    <property type="match status" value="1"/>
</dbReference>
<dbReference type="OrthoDB" id="2739686at2759"/>
<accession>A0A0D7AYC1</accession>
<dbReference type="CDD" id="cd15482">
    <property type="entry name" value="Sialidase_non-viral"/>
    <property type="match status" value="1"/>
</dbReference>
<evidence type="ECO:0000313" key="2">
    <source>
        <dbReference type="EMBL" id="KIY63212.1"/>
    </source>
</evidence>
<dbReference type="GO" id="GO:0016787">
    <property type="term" value="F:hydrolase activity"/>
    <property type="evidence" value="ECO:0007669"/>
    <property type="project" value="UniProtKB-KW"/>
</dbReference>
<dbReference type="PANTHER" id="PTHR38792">
    <property type="entry name" value="BNR/ASP-BOX REPEAT DOMAIN PROTEIN (AFU_ORTHOLOGUE AFUA_7G06430)-RELATED"/>
    <property type="match status" value="1"/>
</dbReference>
<name>A0A0D7AYC1_9AGAR</name>
<evidence type="ECO:0000313" key="3">
    <source>
        <dbReference type="Proteomes" id="UP000054007"/>
    </source>
</evidence>
<dbReference type="EMBL" id="KN880712">
    <property type="protein sequence ID" value="KIY63212.1"/>
    <property type="molecule type" value="Genomic_DNA"/>
</dbReference>
<gene>
    <name evidence="2" type="ORF">CYLTODRAFT_360317</name>
</gene>
<protein>
    <submittedName>
        <fullName evidence="2">Glycoside hydrolase family 93 protein</fullName>
    </submittedName>
</protein>
<keyword evidence="2" id="KW-0378">Hydrolase</keyword>
<feature type="chain" id="PRO_5002316474" evidence="1">
    <location>
        <begin position="17"/>
        <end position="354"/>
    </location>
</feature>
<dbReference type="Proteomes" id="UP000054007">
    <property type="component" value="Unassembled WGS sequence"/>
</dbReference>
<organism evidence="2 3">
    <name type="scientific">Cylindrobasidium torrendii FP15055 ss-10</name>
    <dbReference type="NCBI Taxonomy" id="1314674"/>
    <lineage>
        <taxon>Eukaryota</taxon>
        <taxon>Fungi</taxon>
        <taxon>Dikarya</taxon>
        <taxon>Basidiomycota</taxon>
        <taxon>Agaricomycotina</taxon>
        <taxon>Agaricomycetes</taxon>
        <taxon>Agaricomycetidae</taxon>
        <taxon>Agaricales</taxon>
        <taxon>Marasmiineae</taxon>
        <taxon>Physalacriaceae</taxon>
        <taxon>Cylindrobasidium</taxon>
    </lineage>
</organism>
<dbReference type="PANTHER" id="PTHR38792:SF3">
    <property type="entry name" value="BNR_ASP-BOX REPEAT DOMAIN PROTEIN (AFU_ORTHOLOGUE AFUA_7G06430)-RELATED"/>
    <property type="match status" value="1"/>
</dbReference>
<dbReference type="InterPro" id="IPR036278">
    <property type="entry name" value="Sialidase_sf"/>
</dbReference>